<keyword evidence="2" id="KW-0547">Nucleotide-binding</keyword>
<proteinExistence type="inferred from homology"/>
<protein>
    <submittedName>
        <fullName evidence="7">Interferon-inducible GTPase 1-like</fullName>
    </submittedName>
</protein>
<feature type="domain" description="IRG-type G" evidence="5">
    <location>
        <begin position="69"/>
        <end position="251"/>
    </location>
</feature>
<dbReference type="InterPro" id="IPR007743">
    <property type="entry name" value="Immunity-related_GTPase-like"/>
</dbReference>
<sequence>MGQLFSDTSNNEDNGDLVSSVTKYFMEIKAENKIISQETIHLIEFHLKNGNIQGAKSAINAALKIIEKAPINIAVTGESGGGKSSFINALRGVGPEDQGAAEEGITETTMMRNSYKHPKIETLVLWDLPGIGTMNFPPKDYLEKVKFQEYDFFIIVSATRFTKLQLDLAKAIRFMKKNYYFVRTKVDIDLQNEKESKPRTFDREKTLQQIRSYCVNTFTQNNMDEPQIFLISNRHLSDYDFPILMDTLIKDLSNQKRHNFMLSLPNITEAVIDRKHKSLQQHIWLEAFTAGLLAAIPGVGIHTNDVEKLKVKLNHYRVLFGVDDASLDVIAKDSQVPIEQLRKIIKSPYLLETKKEETLGEMLFKYLEKFHLANGGLLAADFYFRKTFYLEFLFLDTVTEDAKVLLRETYSKI</sequence>
<dbReference type="SUPFAM" id="SSF52540">
    <property type="entry name" value="P-loop containing nucleoside triphosphate hydrolases"/>
    <property type="match status" value="1"/>
</dbReference>
<dbReference type="PANTHER" id="PTHR32341:SF4">
    <property type="entry name" value="INTERFERON-GAMMA-INDUCIBLE GTPASE IFGGA3 PROTEIN-RELATED"/>
    <property type="match status" value="1"/>
</dbReference>
<keyword evidence="4" id="KW-0342">GTP-binding</keyword>
<gene>
    <name evidence="7" type="primary">LOC101993537</name>
</gene>
<evidence type="ECO:0000313" key="7">
    <source>
        <dbReference type="RefSeq" id="XP_005356443.1"/>
    </source>
</evidence>
<evidence type="ECO:0000259" key="5">
    <source>
        <dbReference type="PROSITE" id="PS51716"/>
    </source>
</evidence>
<evidence type="ECO:0000313" key="6">
    <source>
        <dbReference type="Proteomes" id="UP000694915"/>
    </source>
</evidence>
<dbReference type="PROSITE" id="PS51716">
    <property type="entry name" value="G_IRG"/>
    <property type="match status" value="1"/>
</dbReference>
<dbReference type="InterPro" id="IPR027417">
    <property type="entry name" value="P-loop_NTPase"/>
</dbReference>
<comment type="similarity">
    <text evidence="1">Belongs to the TRAFAC class dynamin-like GTPase superfamily. IRG family.</text>
</comment>
<organism evidence="6 7">
    <name type="scientific">Microtus ochrogaster</name>
    <name type="common">Prairie vole</name>
    <dbReference type="NCBI Taxonomy" id="79684"/>
    <lineage>
        <taxon>Eukaryota</taxon>
        <taxon>Metazoa</taxon>
        <taxon>Chordata</taxon>
        <taxon>Craniata</taxon>
        <taxon>Vertebrata</taxon>
        <taxon>Euteleostomi</taxon>
        <taxon>Mammalia</taxon>
        <taxon>Eutheria</taxon>
        <taxon>Euarchontoglires</taxon>
        <taxon>Glires</taxon>
        <taxon>Rodentia</taxon>
        <taxon>Myomorpha</taxon>
        <taxon>Muroidea</taxon>
        <taxon>Cricetidae</taxon>
        <taxon>Arvicolinae</taxon>
        <taxon>Microtus</taxon>
    </lineage>
</organism>
<dbReference type="GeneID" id="101993537"/>
<dbReference type="Gene3D" id="3.40.50.300">
    <property type="entry name" value="P-loop containing nucleotide triphosphate hydrolases"/>
    <property type="match status" value="1"/>
</dbReference>
<dbReference type="CDD" id="cd04104">
    <property type="entry name" value="p47_IIGP_like"/>
    <property type="match status" value="1"/>
</dbReference>
<reference evidence="7" key="1">
    <citation type="submission" date="2025-08" db="UniProtKB">
        <authorList>
            <consortium name="RefSeq"/>
        </authorList>
    </citation>
    <scope>IDENTIFICATION</scope>
</reference>
<evidence type="ECO:0000256" key="3">
    <source>
        <dbReference type="ARBA" id="ARBA00022801"/>
    </source>
</evidence>
<dbReference type="InterPro" id="IPR051515">
    <property type="entry name" value="IRG"/>
</dbReference>
<accession>A0ABM0L0D7</accession>
<dbReference type="Pfam" id="PF05049">
    <property type="entry name" value="IIGP"/>
    <property type="match status" value="1"/>
</dbReference>
<dbReference type="InterPro" id="IPR030385">
    <property type="entry name" value="G_IRG_dom"/>
</dbReference>
<evidence type="ECO:0000256" key="1">
    <source>
        <dbReference type="ARBA" id="ARBA00005429"/>
    </source>
</evidence>
<keyword evidence="3" id="KW-0378">Hydrolase</keyword>
<dbReference type="RefSeq" id="XP_005356443.1">
    <property type="nucleotide sequence ID" value="XM_005356386.3"/>
</dbReference>
<keyword evidence="6" id="KW-1185">Reference proteome</keyword>
<name>A0ABM0L0D7_MICOH</name>
<evidence type="ECO:0000256" key="4">
    <source>
        <dbReference type="ARBA" id="ARBA00023134"/>
    </source>
</evidence>
<dbReference type="PANTHER" id="PTHR32341">
    <property type="entry name" value="INTERFERON-INDUCIBLE GTPASE"/>
    <property type="match status" value="1"/>
</dbReference>
<dbReference type="Proteomes" id="UP000694915">
    <property type="component" value="Chromosome 18"/>
</dbReference>
<evidence type="ECO:0000256" key="2">
    <source>
        <dbReference type="ARBA" id="ARBA00022741"/>
    </source>
</evidence>